<protein>
    <recommendedName>
        <fullName evidence="3">Pectate lyase superfamily protein domain-containing protein</fullName>
    </recommendedName>
</protein>
<gene>
    <name evidence="1" type="ORF">SD77_1673</name>
</gene>
<organism evidence="1 2">
    <name type="scientific">Bacillus badius</name>
    <dbReference type="NCBI Taxonomy" id="1455"/>
    <lineage>
        <taxon>Bacteria</taxon>
        <taxon>Bacillati</taxon>
        <taxon>Bacillota</taxon>
        <taxon>Bacilli</taxon>
        <taxon>Bacillales</taxon>
        <taxon>Bacillaceae</taxon>
        <taxon>Pseudobacillus</taxon>
    </lineage>
</organism>
<accession>A0ABR5AR34</accession>
<dbReference type="EMBL" id="JXLP01000016">
    <property type="protein sequence ID" value="KIL77226.1"/>
    <property type="molecule type" value="Genomic_DNA"/>
</dbReference>
<keyword evidence="2" id="KW-1185">Reference proteome</keyword>
<dbReference type="InterPro" id="IPR012334">
    <property type="entry name" value="Pectin_lyas_fold"/>
</dbReference>
<evidence type="ECO:0000313" key="1">
    <source>
        <dbReference type="EMBL" id="KIL77226.1"/>
    </source>
</evidence>
<dbReference type="SUPFAM" id="SSF51126">
    <property type="entry name" value="Pectin lyase-like"/>
    <property type="match status" value="1"/>
</dbReference>
<dbReference type="Proteomes" id="UP000031982">
    <property type="component" value="Unassembled WGS sequence"/>
</dbReference>
<dbReference type="InterPro" id="IPR011050">
    <property type="entry name" value="Pectin_lyase_fold/virulence"/>
</dbReference>
<name>A0ABR5AR34_BACBA</name>
<evidence type="ECO:0000313" key="2">
    <source>
        <dbReference type="Proteomes" id="UP000031982"/>
    </source>
</evidence>
<proteinExistence type="predicted"/>
<evidence type="ECO:0008006" key="3">
    <source>
        <dbReference type="Google" id="ProtNLM"/>
    </source>
</evidence>
<comment type="caution">
    <text evidence="1">The sequence shown here is derived from an EMBL/GenBank/DDBJ whole genome shotgun (WGS) entry which is preliminary data.</text>
</comment>
<sequence>MFIGAFISYMAFQTKGFSERPAELSQTGEVAVEDFLDDTQGADRDDAKAIQRAIDFCAAHKKEKVTLQASKTYRVQSGFTVKEGVKLEFGQQAVLAVRGNAQVMKVEKDAAVINGTIQITDPSFQSEVIALEGTDRFDAANKTRLENMTIINKSGSHKGIGLSLYAKGPWHNISFVNFTNITVIGFETGIQLKAEDPGGGTYSWVNANRFDNVALEDCVLGIRLIGSISIPNECSGNFFTGLQIQLTENTKRLLEADGSYNRFEGMAWDQQRVQHQQPLIVFTSQTEKNKAEINIDSQYIHDKGTRNEY</sequence>
<reference evidence="1 2" key="1">
    <citation type="submission" date="2015-01" db="EMBL/GenBank/DDBJ databases">
        <title>Genome Assembly of Bacillus badius MTCC 1458.</title>
        <authorList>
            <person name="Verma A."/>
            <person name="Khatri I."/>
            <person name="Mual P."/>
            <person name="Subramanian S."/>
            <person name="Krishnamurthi S."/>
        </authorList>
    </citation>
    <scope>NUCLEOTIDE SEQUENCE [LARGE SCALE GENOMIC DNA]</scope>
    <source>
        <strain evidence="1 2">MTCC 1458</strain>
    </source>
</reference>
<dbReference type="Gene3D" id="2.160.20.10">
    <property type="entry name" value="Single-stranded right-handed beta-helix, Pectin lyase-like"/>
    <property type="match status" value="1"/>
</dbReference>